<comment type="caution">
    <text evidence="2">The sequence shown here is derived from an EMBL/GenBank/DDBJ whole genome shotgun (WGS) entry which is preliminary data.</text>
</comment>
<dbReference type="EMBL" id="BAAAGS010000029">
    <property type="protein sequence ID" value="GAA0538413.1"/>
    <property type="molecule type" value="Genomic_DNA"/>
</dbReference>
<feature type="domain" description="NmrA-like" evidence="1">
    <location>
        <begin position="108"/>
        <end position="233"/>
    </location>
</feature>
<accession>A0ABN1DAB2</accession>
<evidence type="ECO:0000313" key="3">
    <source>
        <dbReference type="Proteomes" id="UP001500729"/>
    </source>
</evidence>
<proteinExistence type="predicted"/>
<evidence type="ECO:0000313" key="2">
    <source>
        <dbReference type="EMBL" id="GAA0538413.1"/>
    </source>
</evidence>
<name>A0ABN1DAB2_SACER</name>
<organism evidence="2 3">
    <name type="scientific">Saccharopolyspora erythraea</name>
    <name type="common">Streptomyces erythraeus</name>
    <dbReference type="NCBI Taxonomy" id="1836"/>
    <lineage>
        <taxon>Bacteria</taxon>
        <taxon>Bacillati</taxon>
        <taxon>Actinomycetota</taxon>
        <taxon>Actinomycetes</taxon>
        <taxon>Pseudonocardiales</taxon>
        <taxon>Pseudonocardiaceae</taxon>
        <taxon>Saccharopolyspora</taxon>
    </lineage>
</organism>
<dbReference type="Gene3D" id="3.40.50.720">
    <property type="entry name" value="NAD(P)-binding Rossmann-like Domain"/>
    <property type="match status" value="1"/>
</dbReference>
<dbReference type="PANTHER" id="PTHR43162:SF1">
    <property type="entry name" value="PRESTALK A DIFFERENTIATION PROTEIN A"/>
    <property type="match status" value="1"/>
</dbReference>
<dbReference type="InterPro" id="IPR036291">
    <property type="entry name" value="NAD(P)-bd_dom_sf"/>
</dbReference>
<dbReference type="PANTHER" id="PTHR43162">
    <property type="match status" value="1"/>
</dbReference>
<keyword evidence="3" id="KW-1185">Reference proteome</keyword>
<dbReference type="Pfam" id="PF05368">
    <property type="entry name" value="NmrA"/>
    <property type="match status" value="1"/>
</dbReference>
<dbReference type="Proteomes" id="UP001500729">
    <property type="component" value="Unassembled WGS sequence"/>
</dbReference>
<dbReference type="InterPro" id="IPR008030">
    <property type="entry name" value="NmrA-like"/>
</dbReference>
<dbReference type="SUPFAM" id="SSF51735">
    <property type="entry name" value="NAD(P)-binding Rossmann-fold domains"/>
    <property type="match status" value="1"/>
</dbReference>
<sequence length="269" mass="28169">MRILITGGTGNTGRPLAAALRARGADIRVASRNPGNAADHVRFDWADPATHGPALEGVEVAYLVPPPATLEPMPLVEPFLAAASGVRRVVLLGSLAVLPGAPGIVELERAVQRMPESSILRPSGFMQNFLGAHPVATGIRERGEIVSASGPGRLGWIDAEDIAAVAAEVLTGPDPAPEHVLTGPESLSYADAAAVITEVTGRPVRHTEVSVAERARIFGEVMPQPFARALAAIDAEIRAGTEDRTTSAVEDLTGRPPRSFRDFVAAHMA</sequence>
<dbReference type="Gene3D" id="3.90.25.10">
    <property type="entry name" value="UDP-galactose 4-epimerase, domain 1"/>
    <property type="match status" value="1"/>
</dbReference>
<dbReference type="InterPro" id="IPR051604">
    <property type="entry name" value="Ergot_Alk_Oxidoreductase"/>
</dbReference>
<protein>
    <submittedName>
        <fullName evidence="2">NAD(P)H-binding protein</fullName>
    </submittedName>
</protein>
<reference evidence="2 3" key="1">
    <citation type="journal article" date="2019" name="Int. J. Syst. Evol. Microbiol.">
        <title>The Global Catalogue of Microorganisms (GCM) 10K type strain sequencing project: providing services to taxonomists for standard genome sequencing and annotation.</title>
        <authorList>
            <consortium name="The Broad Institute Genomics Platform"/>
            <consortium name="The Broad Institute Genome Sequencing Center for Infectious Disease"/>
            <person name="Wu L."/>
            <person name="Ma J."/>
        </authorList>
    </citation>
    <scope>NUCLEOTIDE SEQUENCE [LARGE SCALE GENOMIC DNA]</scope>
    <source>
        <strain evidence="2 3">JCM 10303</strain>
    </source>
</reference>
<gene>
    <name evidence="2" type="ORF">GCM10009533_42000</name>
</gene>
<dbReference type="RefSeq" id="WP_009946096.1">
    <property type="nucleotide sequence ID" value="NZ_BAAAGS010000029.1"/>
</dbReference>
<evidence type="ECO:0000259" key="1">
    <source>
        <dbReference type="Pfam" id="PF05368"/>
    </source>
</evidence>